<dbReference type="GO" id="GO:0004407">
    <property type="term" value="F:histone deacetylase activity"/>
    <property type="evidence" value="ECO:0007669"/>
    <property type="project" value="InterPro"/>
</dbReference>
<dbReference type="KEGG" id="hsf:HLASA_1282"/>
<proteinExistence type="predicted"/>
<evidence type="ECO:0000313" key="3">
    <source>
        <dbReference type="EMBL" id="AKH97780.1"/>
    </source>
</evidence>
<dbReference type="RefSeq" id="WP_050048498.1">
    <property type="nucleotide sequence ID" value="NZ_CP008874.1"/>
</dbReference>
<dbReference type="CDD" id="cd09992">
    <property type="entry name" value="HDAC_classII"/>
    <property type="match status" value="1"/>
</dbReference>
<evidence type="ECO:0000256" key="1">
    <source>
        <dbReference type="ARBA" id="ARBA00022801"/>
    </source>
</evidence>
<name>A0A0F7PC69_9EURY</name>
<keyword evidence="1" id="KW-0378">Hydrolase</keyword>
<dbReference type="Pfam" id="PF00850">
    <property type="entry name" value="Hist_deacetyl"/>
    <property type="match status" value="1"/>
</dbReference>
<evidence type="ECO:0000313" key="4">
    <source>
        <dbReference type="EMBL" id="ALG82175.1"/>
    </source>
</evidence>
<feature type="domain" description="Histone deacetylase" evidence="2">
    <location>
        <begin position="20"/>
        <end position="300"/>
    </location>
</feature>
<dbReference type="GO" id="GO:0016787">
    <property type="term" value="F:hydrolase activity"/>
    <property type="evidence" value="ECO:0007669"/>
    <property type="project" value="UniProtKB-KW"/>
</dbReference>
<keyword evidence="6" id="KW-1185">Reference proteome</keyword>
<dbReference type="InterPro" id="IPR023696">
    <property type="entry name" value="Ureohydrolase_dom_sf"/>
</dbReference>
<dbReference type="EMBL" id="CP011564">
    <property type="protein sequence ID" value="ALG82175.1"/>
    <property type="molecule type" value="Genomic_DNA"/>
</dbReference>
<dbReference type="GO" id="GO:0040029">
    <property type="term" value="P:epigenetic regulation of gene expression"/>
    <property type="evidence" value="ECO:0007669"/>
    <property type="project" value="TreeGrafter"/>
</dbReference>
<dbReference type="Proteomes" id="UP000060390">
    <property type="component" value="Chromosome"/>
</dbReference>
<dbReference type="Gene3D" id="3.40.800.20">
    <property type="entry name" value="Histone deacetylase domain"/>
    <property type="match status" value="1"/>
</dbReference>
<dbReference type="HOGENOM" id="CLU_007727_8_0_2"/>
<reference evidence="5" key="2">
    <citation type="submission" date="2015-05" db="EMBL/GenBank/DDBJ databases">
        <title>Complete genome sequence of Halanaeroarchaeum sulfurireducens type strain M27-SA2, a sulfate-reducer haloarchaeon from marine anoxic lake Medee.</title>
        <authorList>
            <person name="Messina E."/>
            <person name="Kublanov I.V."/>
            <person name="Toshchakov S."/>
            <person name="Arcadi E."/>
            <person name="La Spada G."/>
            <person name="La Cono V."/>
            <person name="Yakimov M.M."/>
        </authorList>
    </citation>
    <scope>NUCLEOTIDE SEQUENCE [LARGE SCALE GENOMIC DNA]</scope>
    <source>
        <strain evidence="5">M27-SA2</strain>
    </source>
</reference>
<reference evidence="4 5" key="3">
    <citation type="journal article" date="2016" name="Stand. Genomic Sci.">
        <title>Complete genome sequence of 'Halanaeroarchaeum sulfurireducens' M27-SA2, a sulfur-reducing and acetate-oxidizing haloarchaeon from the deep-sea hypersaline anoxic lake Medee.</title>
        <authorList>
            <person name="Messina E."/>
            <person name="Sorokin D.Y."/>
            <person name="Kublanov I.V."/>
            <person name="Toshchakov S."/>
            <person name="Lopatina A."/>
            <person name="Arcadi E."/>
            <person name="Smedile F."/>
            <person name="La Spada G."/>
            <person name="La Cono V."/>
            <person name="Yakimov M.M."/>
        </authorList>
    </citation>
    <scope>NUCLEOTIDE SEQUENCE [LARGE SCALE GENOMIC DNA]</scope>
    <source>
        <strain evidence="4 5">M27-SA2</strain>
    </source>
</reference>
<dbReference type="GeneID" id="26010628"/>
<dbReference type="STRING" id="1604004.HLASA_1282"/>
<dbReference type="AlphaFoldDB" id="A0A0F7PC69"/>
<reference evidence="3 6" key="1">
    <citation type="journal article" date="2015" name="ISME J.">
        <title>Elemental sulfur and acetate can support life of a novel strictly anaerobic haloarchaeon.</title>
        <authorList>
            <person name="Sorokin D.Y."/>
            <person name="Kublanov I.V."/>
            <person name="Gavrilov S.N."/>
            <person name="Rojo D."/>
            <person name="Roman P."/>
            <person name="Golyshin P.N."/>
            <person name="Slepak V.Z."/>
            <person name="Smedile F."/>
            <person name="Ferrer M."/>
            <person name="Messina E."/>
            <person name="La Cono V."/>
            <person name="Yakimov M.M."/>
        </authorList>
    </citation>
    <scope>NUCLEOTIDE SEQUENCE [LARGE SCALE GENOMIC DNA]</scope>
    <source>
        <strain evidence="3 6">HSR2</strain>
    </source>
</reference>
<dbReference type="PANTHER" id="PTHR10625">
    <property type="entry name" value="HISTONE DEACETYLASE HDAC1-RELATED"/>
    <property type="match status" value="1"/>
</dbReference>
<dbReference type="InterPro" id="IPR003084">
    <property type="entry name" value="HDAC_I/II"/>
</dbReference>
<dbReference type="InterPro" id="IPR000286">
    <property type="entry name" value="HDACs"/>
</dbReference>
<evidence type="ECO:0000313" key="5">
    <source>
        <dbReference type="Proteomes" id="UP000060390"/>
    </source>
</evidence>
<accession>A0A0F7PC69</accession>
<dbReference type="InterPro" id="IPR037138">
    <property type="entry name" value="His_deacetylse_dom_sf"/>
</dbReference>
<dbReference type="Proteomes" id="UP000069906">
    <property type="component" value="Chromosome"/>
</dbReference>
<dbReference type="PANTHER" id="PTHR10625:SF10">
    <property type="entry name" value="HISTONE DEACETYLASE HDAC1"/>
    <property type="match status" value="1"/>
</dbReference>
<sequence length="354" mass="38745">MTVGLVYDEAYLQHEHTPTHPERKERLQYTMDQLYEEGLLDDPAVRVLHPDEATDTQLSRVHTDDYLERLRSMSASGSGKLSRDTHISANTWNTAKLAAGGVVTAMDAVVTGETDSAFVMARPGGHHASADDGHGFCYLNNTAVGIRHLQSKYDVENVLLWDWDAHHGDGTESLFYDDPSVLVMSTHQDGRTLFPGTGDIDDVGEAAGEGYNVNVPLPPKTSDEGYLRVVEEIFEPIAEQYDPDFVFIEAGQDNHFTDPITDLGVTAQGYTRLMEHAKDAANELAGGDLVASLAGGYGIEGGLPYTNLGVIATMAGYDTSGIHEPDVYEPPTFNPNIQDVLERVKRVQSAYWSL</sequence>
<dbReference type="PATRIC" id="fig|1604004.4.peg.1358"/>
<organism evidence="3 6">
    <name type="scientific">Halanaeroarchaeum sulfurireducens</name>
    <dbReference type="NCBI Taxonomy" id="1604004"/>
    <lineage>
        <taxon>Archaea</taxon>
        <taxon>Methanobacteriati</taxon>
        <taxon>Methanobacteriota</taxon>
        <taxon>Stenosarchaea group</taxon>
        <taxon>Halobacteria</taxon>
        <taxon>Halobacteriales</taxon>
        <taxon>Halobacteriaceae</taxon>
        <taxon>Halanaeroarchaeum</taxon>
    </lineage>
</organism>
<gene>
    <name evidence="4" type="ORF">HLASA_1282</name>
    <name evidence="3" type="ORF">HLASF_1294</name>
</gene>
<dbReference type="OrthoDB" id="147549at2157"/>
<dbReference type="PRINTS" id="PR01271">
    <property type="entry name" value="HISDACETLASE"/>
</dbReference>
<protein>
    <submittedName>
        <fullName evidence="3">Histone deacetylase family protein</fullName>
    </submittedName>
</protein>
<dbReference type="SUPFAM" id="SSF52768">
    <property type="entry name" value="Arginase/deacetylase"/>
    <property type="match status" value="1"/>
</dbReference>
<evidence type="ECO:0000259" key="2">
    <source>
        <dbReference type="Pfam" id="PF00850"/>
    </source>
</evidence>
<dbReference type="KEGG" id="hsu:HLASF_1294"/>
<evidence type="ECO:0000313" key="6">
    <source>
        <dbReference type="Proteomes" id="UP000069906"/>
    </source>
</evidence>
<dbReference type="EMBL" id="CP008874">
    <property type="protein sequence ID" value="AKH97780.1"/>
    <property type="molecule type" value="Genomic_DNA"/>
</dbReference>
<dbReference type="PRINTS" id="PR01270">
    <property type="entry name" value="HDASUPER"/>
</dbReference>
<dbReference type="InterPro" id="IPR023801">
    <property type="entry name" value="His_deacetylse_dom"/>
</dbReference>